<accession>A0AAV7Q8D4</accession>
<reference evidence="1" key="1">
    <citation type="journal article" date="2022" name="bioRxiv">
        <title>Sequencing and chromosome-scale assembly of the giantPleurodeles waltlgenome.</title>
        <authorList>
            <person name="Brown T."/>
            <person name="Elewa A."/>
            <person name="Iarovenko S."/>
            <person name="Subramanian E."/>
            <person name="Araus A.J."/>
            <person name="Petzold A."/>
            <person name="Susuki M."/>
            <person name="Suzuki K.-i.T."/>
            <person name="Hayashi T."/>
            <person name="Toyoda A."/>
            <person name="Oliveira C."/>
            <person name="Osipova E."/>
            <person name="Leigh N.D."/>
            <person name="Simon A."/>
            <person name="Yun M.H."/>
        </authorList>
    </citation>
    <scope>NUCLEOTIDE SEQUENCE</scope>
    <source>
        <strain evidence="1">20211129_DDA</strain>
        <tissue evidence="1">Liver</tissue>
    </source>
</reference>
<dbReference type="EMBL" id="JANPWB010000010">
    <property type="protein sequence ID" value="KAJ1136806.1"/>
    <property type="molecule type" value="Genomic_DNA"/>
</dbReference>
<protein>
    <submittedName>
        <fullName evidence="1">Uncharacterized protein</fullName>
    </submittedName>
</protein>
<comment type="caution">
    <text evidence="1">The sequence shown here is derived from an EMBL/GenBank/DDBJ whole genome shotgun (WGS) entry which is preliminary data.</text>
</comment>
<evidence type="ECO:0000313" key="1">
    <source>
        <dbReference type="EMBL" id="KAJ1136806.1"/>
    </source>
</evidence>
<sequence length="148" mass="16611">MSETLHCFSFCRVSVHHFFSLQESDASIRSALSGPGRPSVVFTRPAVLESEIQLHDDLKNMHRRLQFYQPPSAMLCIVSPAPGVDLRSRFRRVSISSREAGGASIFQPQIGVTLIFSPYDVRCEDFFLLSCQLLFIGSQELDGHHLAE</sequence>
<dbReference type="Proteomes" id="UP001066276">
    <property type="component" value="Chromosome 6"/>
</dbReference>
<keyword evidence="2" id="KW-1185">Reference proteome</keyword>
<proteinExistence type="predicted"/>
<organism evidence="1 2">
    <name type="scientific">Pleurodeles waltl</name>
    <name type="common">Iberian ribbed newt</name>
    <dbReference type="NCBI Taxonomy" id="8319"/>
    <lineage>
        <taxon>Eukaryota</taxon>
        <taxon>Metazoa</taxon>
        <taxon>Chordata</taxon>
        <taxon>Craniata</taxon>
        <taxon>Vertebrata</taxon>
        <taxon>Euteleostomi</taxon>
        <taxon>Amphibia</taxon>
        <taxon>Batrachia</taxon>
        <taxon>Caudata</taxon>
        <taxon>Salamandroidea</taxon>
        <taxon>Salamandridae</taxon>
        <taxon>Pleurodelinae</taxon>
        <taxon>Pleurodeles</taxon>
    </lineage>
</organism>
<evidence type="ECO:0000313" key="2">
    <source>
        <dbReference type="Proteomes" id="UP001066276"/>
    </source>
</evidence>
<gene>
    <name evidence="1" type="ORF">NDU88_003220</name>
</gene>
<name>A0AAV7Q8D4_PLEWA</name>
<dbReference type="AlphaFoldDB" id="A0AAV7Q8D4"/>